<feature type="domain" description="Major facilitator superfamily (MFS) profile" evidence="5">
    <location>
        <begin position="216"/>
        <end position="428"/>
    </location>
</feature>
<evidence type="ECO:0000259" key="5">
    <source>
        <dbReference type="PROSITE" id="PS50850"/>
    </source>
</evidence>
<evidence type="ECO:0000313" key="6">
    <source>
        <dbReference type="EMBL" id="KWT83503.1"/>
    </source>
</evidence>
<dbReference type="PANTHER" id="PTHR23526:SF2">
    <property type="entry name" value="MAJOR FACILITATOR SUPERFAMILY (MFS) PROFILE DOMAIN-CONTAINING PROTEIN"/>
    <property type="match status" value="1"/>
</dbReference>
<evidence type="ECO:0000313" key="7">
    <source>
        <dbReference type="Proteomes" id="UP000060487"/>
    </source>
</evidence>
<feature type="transmembrane region" description="Helical" evidence="4">
    <location>
        <begin position="344"/>
        <end position="366"/>
    </location>
</feature>
<feature type="transmembrane region" description="Helical" evidence="4">
    <location>
        <begin position="170"/>
        <end position="192"/>
    </location>
</feature>
<protein>
    <submittedName>
        <fullName evidence="6">MFS transporter</fullName>
    </submittedName>
</protein>
<feature type="transmembrane region" description="Helical" evidence="4">
    <location>
        <begin position="285"/>
        <end position="302"/>
    </location>
</feature>
<dbReference type="Proteomes" id="UP000060487">
    <property type="component" value="Unassembled WGS sequence"/>
</dbReference>
<keyword evidence="1 4" id="KW-0812">Transmembrane</keyword>
<dbReference type="EMBL" id="LNQR01000075">
    <property type="protein sequence ID" value="KWT83503.1"/>
    <property type="molecule type" value="Genomic_DNA"/>
</dbReference>
<evidence type="ECO:0000256" key="1">
    <source>
        <dbReference type="ARBA" id="ARBA00022692"/>
    </source>
</evidence>
<organism evidence="6 7">
    <name type="scientific">Candidatus Magnetominusculus xianensis</name>
    <dbReference type="NCBI Taxonomy" id="1748249"/>
    <lineage>
        <taxon>Bacteria</taxon>
        <taxon>Pseudomonadati</taxon>
        <taxon>Nitrospirota</taxon>
        <taxon>Nitrospiria</taxon>
        <taxon>Nitrospirales</taxon>
        <taxon>Nitrospiraceae</taxon>
        <taxon>Candidatus Magnetominusculus</taxon>
    </lineage>
</organism>
<comment type="caution">
    <text evidence="6">The sequence shown here is derived from an EMBL/GenBank/DDBJ whole genome shotgun (WGS) entry which is preliminary data.</text>
</comment>
<feature type="transmembrane region" description="Helical" evidence="4">
    <location>
        <begin position="308"/>
        <end position="332"/>
    </location>
</feature>
<dbReference type="PROSITE" id="PS50850">
    <property type="entry name" value="MFS"/>
    <property type="match status" value="1"/>
</dbReference>
<keyword evidence="3 4" id="KW-0472">Membrane</keyword>
<evidence type="ECO:0000256" key="3">
    <source>
        <dbReference type="ARBA" id="ARBA00023136"/>
    </source>
</evidence>
<proteinExistence type="predicted"/>
<feature type="transmembrane region" description="Helical" evidence="4">
    <location>
        <begin position="372"/>
        <end position="397"/>
    </location>
</feature>
<sequence length="428" mass="47571">MRSKKKLNLRYSFLEGIFGSMMAGASHDFFTPFLLILGGGSRHAGILNALPNFFSSIIMIKGADFVDMLGSRKNAVTILVFLQSVTIAFIAAMAMVAGLGVMPYIVAVTLFVGLGALGQPAWASMLSELVPSRRFGKYFGWRNRIMGFITVGTSTCAGLVLKHYRAVDPVSGFVIVFFAAFVFRMTSLWFFIKIEEPPMSTAREHYFSFRDFLGRKDALTRFVLFASAMSLSIHMAAPFFAVLMLRDLHFSYILYTSLISAGNVIIFLTTKRWGALADRIGNVRIMRFTSRAIAFIPLLWLVSQAPVFLFIVQIIAGFLYGGYLLSTTNYVYDASTAGTRTRCIAYFNTFNGLFIFAGSMISAVVIDYMPPVFGFNIFAILIMSSLMRIITAFVIPFRLKEVRPVKAISSKEMLTAMLSRDGLPAKTE</sequence>
<evidence type="ECO:0000256" key="2">
    <source>
        <dbReference type="ARBA" id="ARBA00022989"/>
    </source>
</evidence>
<dbReference type="InterPro" id="IPR052528">
    <property type="entry name" value="Sugar_transport-like"/>
</dbReference>
<dbReference type="InterPro" id="IPR036259">
    <property type="entry name" value="MFS_trans_sf"/>
</dbReference>
<dbReference type="InterPro" id="IPR011701">
    <property type="entry name" value="MFS"/>
</dbReference>
<gene>
    <name evidence="6" type="ORF">ASN18_2145</name>
</gene>
<keyword evidence="7" id="KW-1185">Reference proteome</keyword>
<accession>A0ABR5SF04</accession>
<dbReference type="InterPro" id="IPR020846">
    <property type="entry name" value="MFS_dom"/>
</dbReference>
<dbReference type="Pfam" id="PF07690">
    <property type="entry name" value="MFS_1"/>
    <property type="match status" value="1"/>
</dbReference>
<dbReference type="SUPFAM" id="SSF103473">
    <property type="entry name" value="MFS general substrate transporter"/>
    <property type="match status" value="1"/>
</dbReference>
<feature type="transmembrane region" description="Helical" evidence="4">
    <location>
        <begin position="75"/>
        <end position="98"/>
    </location>
</feature>
<dbReference type="RefSeq" id="WP_085052749.1">
    <property type="nucleotide sequence ID" value="NZ_LNQR01000075.1"/>
</dbReference>
<feature type="transmembrane region" description="Helical" evidence="4">
    <location>
        <begin position="145"/>
        <end position="164"/>
    </location>
</feature>
<dbReference type="Gene3D" id="1.20.1250.20">
    <property type="entry name" value="MFS general substrate transporter like domains"/>
    <property type="match status" value="2"/>
</dbReference>
<feature type="transmembrane region" description="Helical" evidence="4">
    <location>
        <begin position="222"/>
        <end position="246"/>
    </location>
</feature>
<name>A0ABR5SF04_9BACT</name>
<reference evidence="6 7" key="1">
    <citation type="submission" date="2015-11" db="EMBL/GenBank/DDBJ databases">
        <authorList>
            <person name="Lin W."/>
        </authorList>
    </citation>
    <scope>NUCLEOTIDE SEQUENCE [LARGE SCALE GENOMIC DNA]</scope>
    <source>
        <strain evidence="6 7">HCH-1</strain>
    </source>
</reference>
<feature type="transmembrane region" description="Helical" evidence="4">
    <location>
        <begin position="104"/>
        <end position="124"/>
    </location>
</feature>
<feature type="transmembrane region" description="Helical" evidence="4">
    <location>
        <begin position="252"/>
        <end position="273"/>
    </location>
</feature>
<dbReference type="PANTHER" id="PTHR23526">
    <property type="entry name" value="INTEGRAL MEMBRANE TRANSPORT PROTEIN-RELATED"/>
    <property type="match status" value="1"/>
</dbReference>
<evidence type="ECO:0000256" key="4">
    <source>
        <dbReference type="SAM" id="Phobius"/>
    </source>
</evidence>
<keyword evidence="2 4" id="KW-1133">Transmembrane helix</keyword>